<comment type="similarity">
    <text evidence="1">Belongs to the UPF0065 (bug) family.</text>
</comment>
<dbReference type="Gene3D" id="3.40.190.150">
    <property type="entry name" value="Bordetella uptake gene, domain 1"/>
    <property type="match status" value="1"/>
</dbReference>
<feature type="signal peptide" evidence="2">
    <location>
        <begin position="1"/>
        <end position="22"/>
    </location>
</feature>
<evidence type="ECO:0000313" key="4">
    <source>
        <dbReference type="Proteomes" id="UP000317763"/>
    </source>
</evidence>
<reference evidence="3 4" key="1">
    <citation type="submission" date="2019-07" db="EMBL/GenBank/DDBJ databases">
        <title>Tepidimonas taiwanensis I1-1 draft genome.</title>
        <authorList>
            <person name="Da Costa M.S."/>
            <person name="Froufe H.J.C."/>
            <person name="Egas C."/>
            <person name="Albuquerque L."/>
        </authorList>
    </citation>
    <scope>NUCLEOTIDE SEQUENCE [LARGE SCALE GENOMIC DNA]</scope>
    <source>
        <strain evidence="3 4">I1-1</strain>
    </source>
</reference>
<dbReference type="EMBL" id="VJOM01000001">
    <property type="protein sequence ID" value="TSE33956.1"/>
    <property type="molecule type" value="Genomic_DNA"/>
</dbReference>
<evidence type="ECO:0000256" key="1">
    <source>
        <dbReference type="ARBA" id="ARBA00006987"/>
    </source>
</evidence>
<dbReference type="PIRSF" id="PIRSF017082">
    <property type="entry name" value="YflP"/>
    <property type="match status" value="1"/>
</dbReference>
<gene>
    <name evidence="3" type="ORF">Ttaiw_00015</name>
</gene>
<organism evidence="3 4">
    <name type="scientific">Tepidimonas taiwanensis</name>
    <dbReference type="NCBI Taxonomy" id="307486"/>
    <lineage>
        <taxon>Bacteria</taxon>
        <taxon>Pseudomonadati</taxon>
        <taxon>Pseudomonadota</taxon>
        <taxon>Betaproteobacteria</taxon>
        <taxon>Burkholderiales</taxon>
        <taxon>Tepidimonas</taxon>
    </lineage>
</organism>
<evidence type="ECO:0000256" key="2">
    <source>
        <dbReference type="SAM" id="SignalP"/>
    </source>
</evidence>
<dbReference type="Gene3D" id="3.40.190.10">
    <property type="entry name" value="Periplasmic binding protein-like II"/>
    <property type="match status" value="1"/>
</dbReference>
<dbReference type="PANTHER" id="PTHR42928:SF3">
    <property type="entry name" value="UPF0065 PROTEIN YFLP"/>
    <property type="match status" value="1"/>
</dbReference>
<dbReference type="Pfam" id="PF03401">
    <property type="entry name" value="TctC"/>
    <property type="match status" value="1"/>
</dbReference>
<name>A0A554XDQ2_9BURK</name>
<evidence type="ECO:0000313" key="3">
    <source>
        <dbReference type="EMBL" id="TSE33956.1"/>
    </source>
</evidence>
<accession>A0A554XDQ2</accession>
<proteinExistence type="inferred from homology"/>
<keyword evidence="2" id="KW-0732">Signal</keyword>
<feature type="chain" id="PRO_5021970866" evidence="2">
    <location>
        <begin position="23"/>
        <end position="327"/>
    </location>
</feature>
<sequence length="327" mass="35138">MIDRQRRLLLCTPLLTMLGAGAARSQPAEAQCIVPAQPGGGFDLTCRLAQSALTDGGLLPTPLRMVHMPGGVGAVAYHHIVNQRPADGNVIVAFSGGSLLNLALGKFGNHSVRDVRWLASVGTDYGTVMVRADAPYAKLKALITALKEDPNKIVIGGGGSVGSQDWFKAALTARAAGIPTARMRYLGFEGGGAAMTALQNGHIQVVMGDASEAIQFLEKNTPVRILAVYSQQRLPGRLANTPTALEQGFDIDWPVIRGFYMGPKVSETDYQWWVAAFKKAMSAPGFAALQQQRGLFPLDLVGPELERFVKERTRAYAQLVKEFVLAH</sequence>
<keyword evidence="4" id="KW-1185">Reference proteome</keyword>
<dbReference type="RefSeq" id="WP_143897304.1">
    <property type="nucleotide sequence ID" value="NZ_CP083911.1"/>
</dbReference>
<dbReference type="OrthoDB" id="9780943at2"/>
<dbReference type="PANTHER" id="PTHR42928">
    <property type="entry name" value="TRICARBOXYLATE-BINDING PROTEIN"/>
    <property type="match status" value="1"/>
</dbReference>
<comment type="caution">
    <text evidence="3">The sequence shown here is derived from an EMBL/GenBank/DDBJ whole genome shotgun (WGS) entry which is preliminary data.</text>
</comment>
<keyword evidence="3" id="KW-0675">Receptor</keyword>
<dbReference type="AlphaFoldDB" id="A0A554XDQ2"/>
<dbReference type="CDD" id="cd07012">
    <property type="entry name" value="PBP2_Bug_TTT"/>
    <property type="match status" value="1"/>
</dbReference>
<dbReference type="Proteomes" id="UP000317763">
    <property type="component" value="Unassembled WGS sequence"/>
</dbReference>
<dbReference type="InterPro" id="IPR005064">
    <property type="entry name" value="BUG"/>
</dbReference>
<dbReference type="STRING" id="307486.GCA_000807215_00050"/>
<dbReference type="InterPro" id="IPR042100">
    <property type="entry name" value="Bug_dom1"/>
</dbReference>
<dbReference type="SUPFAM" id="SSF53850">
    <property type="entry name" value="Periplasmic binding protein-like II"/>
    <property type="match status" value="1"/>
</dbReference>
<protein>
    <submittedName>
        <fullName evidence="3">Tripartite tricarboxylate transporter family receptor</fullName>
    </submittedName>
</protein>